<feature type="compositionally biased region" description="Polar residues" evidence="2">
    <location>
        <begin position="571"/>
        <end position="584"/>
    </location>
</feature>
<feature type="region of interest" description="Disordered" evidence="2">
    <location>
        <begin position="426"/>
        <end position="450"/>
    </location>
</feature>
<evidence type="ECO:0000313" key="5">
    <source>
        <dbReference type="Proteomes" id="UP000664203"/>
    </source>
</evidence>
<evidence type="ECO:0000313" key="4">
    <source>
        <dbReference type="EMBL" id="CAF9943530.1"/>
    </source>
</evidence>
<proteinExistence type="predicted"/>
<dbReference type="PANTHER" id="PTHR22957:SF337">
    <property type="entry name" value="TBC1 DOMAIN FAMILY MEMBER 5"/>
    <property type="match status" value="1"/>
</dbReference>
<organism evidence="4 5">
    <name type="scientific">Alectoria fallacina</name>
    <dbReference type="NCBI Taxonomy" id="1903189"/>
    <lineage>
        <taxon>Eukaryota</taxon>
        <taxon>Fungi</taxon>
        <taxon>Dikarya</taxon>
        <taxon>Ascomycota</taxon>
        <taxon>Pezizomycotina</taxon>
        <taxon>Lecanoromycetes</taxon>
        <taxon>OSLEUM clade</taxon>
        <taxon>Lecanoromycetidae</taxon>
        <taxon>Lecanorales</taxon>
        <taxon>Lecanorineae</taxon>
        <taxon>Parmeliaceae</taxon>
        <taxon>Alectoria</taxon>
    </lineage>
</organism>
<dbReference type="Pfam" id="PF00566">
    <property type="entry name" value="RabGAP-TBC"/>
    <property type="match status" value="1"/>
</dbReference>
<dbReference type="InterPro" id="IPR035969">
    <property type="entry name" value="Rab-GAP_TBC_sf"/>
</dbReference>
<keyword evidence="5" id="KW-1185">Reference proteome</keyword>
<dbReference type="OrthoDB" id="27140at2759"/>
<dbReference type="Gene3D" id="1.10.472.80">
    <property type="entry name" value="Ypt/Rab-GAP domain of gyp1p, domain 3"/>
    <property type="match status" value="1"/>
</dbReference>
<accession>A0A8H3JAC5</accession>
<dbReference type="EMBL" id="CAJPDR010001088">
    <property type="protein sequence ID" value="CAF9943530.1"/>
    <property type="molecule type" value="Genomic_DNA"/>
</dbReference>
<feature type="compositionally biased region" description="Polar residues" evidence="2">
    <location>
        <begin position="634"/>
        <end position="644"/>
    </location>
</feature>
<dbReference type="AlphaFoldDB" id="A0A8H3JAC5"/>
<dbReference type="PROSITE" id="PS50086">
    <property type="entry name" value="TBC_RABGAP"/>
    <property type="match status" value="1"/>
</dbReference>
<dbReference type="SMART" id="SM00164">
    <property type="entry name" value="TBC"/>
    <property type="match status" value="1"/>
</dbReference>
<name>A0A8H3JAC5_9LECA</name>
<protein>
    <recommendedName>
        <fullName evidence="3">Rab-GAP TBC domain-containing protein</fullName>
    </recommendedName>
</protein>
<feature type="compositionally biased region" description="Basic and acidic residues" evidence="2">
    <location>
        <begin position="645"/>
        <end position="663"/>
    </location>
</feature>
<sequence>MQAFLLFKSLETSTWAKTLSDSRSAYRSLREHFLKNIENPDDLSAEDPLTDTETSPWNTLRLDEELRAEIFQDVERCMPENLYFREPHTQNMLLDILFIYCKLNRDIGYRQGMHEVLAPVLWVVSRDAIDSQSLGPDHADLDGLTLASLDNRYVEHDAFTLFGAIMQTVKTFYEMGSNNEPATTGLLNNSPIVERSKRIHENYLHHADPELAEHLTAIEILPQIFLIRWVRLLFGREFPFEDVLALWDILFAEDPALDLVDLISVSMLLRIRWQRRFSPGRLLRSLLITRPVLEADYSAALTLLLRYPVPTAPYGPSTFVGDALYLRDNLLLDGGDHIISKYSRRAPETTVTRKLPKKIRRARTAEQTAAQKTLPPQKASSPRLSPARLLQNQGGIEGLIHEAAKGVYNQGERWGVAKALRGAVQGLQSGNNSPRQLPEKSRWSLDSGKNVSDGPKDLIAKIQYFEERNKSLAKLLEKAMEELWTQQKNMIQKPNETSADVLSLAIAKVQFVQVYLENPTMPLPSEDLAPEETKHDATIETDAGLASSSPGSRSYQIQSDGATVEKRSDESIQTVEIVNPSVQRSAPAPIKPFPSTPKVDSASKPSGLSPFSQPRPALAQSSFSWMLGEDQQKSGFVSASPFSSERSDGRRKGVHLFGDEKREGSRKRRGSKPNGNGDNSDDGGDVFTMGTLKGGKLE</sequence>
<evidence type="ECO:0000259" key="3">
    <source>
        <dbReference type="PROSITE" id="PS50086"/>
    </source>
</evidence>
<feature type="compositionally biased region" description="Polar residues" evidence="2">
    <location>
        <begin position="426"/>
        <end position="435"/>
    </location>
</feature>
<feature type="compositionally biased region" description="Polar residues" evidence="2">
    <location>
        <begin position="603"/>
        <end position="612"/>
    </location>
</feature>
<dbReference type="Proteomes" id="UP000664203">
    <property type="component" value="Unassembled WGS sequence"/>
</dbReference>
<feature type="region of interest" description="Disordered" evidence="2">
    <location>
        <begin position="542"/>
        <end position="616"/>
    </location>
</feature>
<reference evidence="4" key="1">
    <citation type="submission" date="2021-03" db="EMBL/GenBank/DDBJ databases">
        <authorList>
            <person name="Tagirdzhanova G."/>
        </authorList>
    </citation>
    <scope>NUCLEOTIDE SEQUENCE</scope>
</reference>
<evidence type="ECO:0000256" key="1">
    <source>
        <dbReference type="ARBA" id="ARBA00022468"/>
    </source>
</evidence>
<feature type="compositionally biased region" description="Polar residues" evidence="2">
    <location>
        <begin position="546"/>
        <end position="561"/>
    </location>
</feature>
<dbReference type="SUPFAM" id="SSF47923">
    <property type="entry name" value="Ypt/Rab-GAP domain of gyp1p"/>
    <property type="match status" value="2"/>
</dbReference>
<dbReference type="GO" id="GO:0005096">
    <property type="term" value="F:GTPase activator activity"/>
    <property type="evidence" value="ECO:0007669"/>
    <property type="project" value="UniProtKB-KW"/>
</dbReference>
<keyword evidence="1" id="KW-0343">GTPase activation</keyword>
<dbReference type="InterPro" id="IPR000195">
    <property type="entry name" value="Rab-GAP-TBC_dom"/>
</dbReference>
<evidence type="ECO:0000256" key="2">
    <source>
        <dbReference type="SAM" id="MobiDB-lite"/>
    </source>
</evidence>
<comment type="caution">
    <text evidence="4">The sequence shown here is derived from an EMBL/GenBank/DDBJ whole genome shotgun (WGS) entry which is preliminary data.</text>
</comment>
<gene>
    <name evidence="4" type="ORF">ALECFALPRED_000549</name>
</gene>
<dbReference type="Gene3D" id="1.10.8.270">
    <property type="entry name" value="putative rabgap domain of human tbc1 domain family member 14 like domains"/>
    <property type="match status" value="1"/>
</dbReference>
<feature type="region of interest" description="Disordered" evidence="2">
    <location>
        <begin position="634"/>
        <end position="698"/>
    </location>
</feature>
<dbReference type="PANTHER" id="PTHR22957">
    <property type="entry name" value="TBC1 DOMAIN FAMILY MEMBER GTPASE-ACTIVATING PROTEIN"/>
    <property type="match status" value="1"/>
</dbReference>
<feature type="domain" description="Rab-GAP TBC" evidence="3">
    <location>
        <begin position="5"/>
        <end position="254"/>
    </location>
</feature>
<dbReference type="FunFam" id="1.10.8.270:FF:000031">
    <property type="entry name" value="TBC1 domain family member 5"/>
    <property type="match status" value="1"/>
</dbReference>
<feature type="region of interest" description="Disordered" evidence="2">
    <location>
        <begin position="359"/>
        <end position="385"/>
    </location>
</feature>